<proteinExistence type="predicted"/>
<dbReference type="InterPro" id="IPR003819">
    <property type="entry name" value="TauD/TfdA-like"/>
</dbReference>
<keyword evidence="6" id="KW-1185">Reference proteome</keyword>
<gene>
    <name evidence="5" type="ORF">JI739_20150</name>
</gene>
<evidence type="ECO:0000313" key="5">
    <source>
        <dbReference type="EMBL" id="MBL0422657.1"/>
    </source>
</evidence>
<dbReference type="InterPro" id="IPR042098">
    <property type="entry name" value="TauD-like_sf"/>
</dbReference>
<dbReference type="Gene3D" id="3.60.130.10">
    <property type="entry name" value="Clavaminate synthase-like"/>
    <property type="match status" value="1"/>
</dbReference>
<keyword evidence="2" id="KW-0560">Oxidoreductase</keyword>
<comment type="caution">
    <text evidence="5">The sequence shown here is derived from an EMBL/GenBank/DDBJ whole genome shotgun (WGS) entry which is preliminary data.</text>
</comment>
<dbReference type="AlphaFoldDB" id="A0A936ZMU8"/>
<dbReference type="PANTHER" id="PTHR10696">
    <property type="entry name" value="GAMMA-BUTYROBETAINE HYDROXYLASE-RELATED"/>
    <property type="match status" value="1"/>
</dbReference>
<sequence length="352" mass="39619">MNTSHDIVTGPTDWRGPEMKSRTDWIHHFQPSELAEIDAALATVRARGKTLETMTGEDFPLPTVGSVLRKAREFLEDGAGLYLLRGFPAVQYDKAALRTIYWGLGKHMGTAVSQSSNGDILGDVRNMNVDMNSPKGRGYTSNQKLTYHTDSCDVVGLFVLRTARAGGLSMIASSVAVHNEIARIRPDLLEVLYQPFYWSWQGQEEPGTPPFYPQPVFTRHQGKFSCRYVRTHIISAQRFDEVPRLTPMQEEAMALFDSLAGSDAFHFSMMFQPGDIQFLNNHVTVHSRTAFEDHDEPERKRHLLRMWLSVPNSRELSPALHTIYRDPAGGAVRGGFPSRTGRYIYETVGSLE</sequence>
<comment type="cofactor">
    <cofactor evidence="1">
        <name>Fe(2+)</name>
        <dbReference type="ChEBI" id="CHEBI:29033"/>
    </cofactor>
</comment>
<dbReference type="RefSeq" id="WP_201685778.1">
    <property type="nucleotide sequence ID" value="NZ_JAEQNA010000009.1"/>
</dbReference>
<dbReference type="GO" id="GO:0017000">
    <property type="term" value="P:antibiotic biosynthetic process"/>
    <property type="evidence" value="ECO:0007669"/>
    <property type="project" value="UniProtKB-KW"/>
</dbReference>
<name>A0A936ZMU8_9BURK</name>
<evidence type="ECO:0000256" key="1">
    <source>
        <dbReference type="ARBA" id="ARBA00001954"/>
    </source>
</evidence>
<dbReference type="GO" id="GO:0016706">
    <property type="term" value="F:2-oxoglutarate-dependent dioxygenase activity"/>
    <property type="evidence" value="ECO:0007669"/>
    <property type="project" value="UniProtKB-ARBA"/>
</dbReference>
<evidence type="ECO:0000256" key="2">
    <source>
        <dbReference type="ARBA" id="ARBA00023002"/>
    </source>
</evidence>
<evidence type="ECO:0000313" key="6">
    <source>
        <dbReference type="Proteomes" id="UP000613011"/>
    </source>
</evidence>
<dbReference type="Pfam" id="PF02668">
    <property type="entry name" value="TauD"/>
    <property type="match status" value="1"/>
</dbReference>
<keyword evidence="3" id="KW-0045">Antibiotic biosynthesis</keyword>
<feature type="domain" description="TauD/TfdA-like" evidence="4">
    <location>
        <begin position="55"/>
        <end position="307"/>
    </location>
</feature>
<keyword evidence="5" id="KW-0223">Dioxygenase</keyword>
<organism evidence="5 6">
    <name type="scientific">Ramlibacter aurantiacus</name>
    <dbReference type="NCBI Taxonomy" id="2801330"/>
    <lineage>
        <taxon>Bacteria</taxon>
        <taxon>Pseudomonadati</taxon>
        <taxon>Pseudomonadota</taxon>
        <taxon>Betaproteobacteria</taxon>
        <taxon>Burkholderiales</taxon>
        <taxon>Comamonadaceae</taxon>
        <taxon>Ramlibacter</taxon>
    </lineage>
</organism>
<reference evidence="5" key="1">
    <citation type="submission" date="2021-01" db="EMBL/GenBank/DDBJ databases">
        <title>Ramlibacter sp. strain AW1 16S ribosomal RNA gene Genome sequencing and assembly.</title>
        <authorList>
            <person name="Kang M."/>
        </authorList>
    </citation>
    <scope>NUCLEOTIDE SEQUENCE</scope>
    <source>
        <strain evidence="5">AW1</strain>
    </source>
</reference>
<dbReference type="EMBL" id="JAEQNA010000009">
    <property type="protein sequence ID" value="MBL0422657.1"/>
    <property type="molecule type" value="Genomic_DNA"/>
</dbReference>
<evidence type="ECO:0000259" key="4">
    <source>
        <dbReference type="Pfam" id="PF02668"/>
    </source>
</evidence>
<accession>A0A936ZMU8</accession>
<dbReference type="InterPro" id="IPR050411">
    <property type="entry name" value="AlphaKG_dependent_hydroxylases"/>
</dbReference>
<dbReference type="SUPFAM" id="SSF51197">
    <property type="entry name" value="Clavaminate synthase-like"/>
    <property type="match status" value="1"/>
</dbReference>
<protein>
    <submittedName>
        <fullName evidence="5">TauD/TfdA family dioxygenase</fullName>
    </submittedName>
</protein>
<dbReference type="PANTHER" id="PTHR10696:SF56">
    <property type="entry name" value="TAUD_TFDA-LIKE DOMAIN-CONTAINING PROTEIN"/>
    <property type="match status" value="1"/>
</dbReference>
<evidence type="ECO:0000256" key="3">
    <source>
        <dbReference type="ARBA" id="ARBA00023194"/>
    </source>
</evidence>
<dbReference type="Proteomes" id="UP000613011">
    <property type="component" value="Unassembled WGS sequence"/>
</dbReference>